<keyword evidence="3" id="KW-1185">Reference proteome</keyword>
<accession>A0A4R2REC9</accession>
<sequence>MTSKSSNPLKSLDLRHVRHVIQLSPYARENTGIPALGAHMEHMSHLSHGSLLGVARRGGRGAPAFHALQNFWNRESNSRVPAHSGISRNPRERGRA</sequence>
<evidence type="ECO:0000313" key="2">
    <source>
        <dbReference type="EMBL" id="TCP60599.1"/>
    </source>
</evidence>
<evidence type="ECO:0000313" key="3">
    <source>
        <dbReference type="Proteomes" id="UP000295050"/>
    </source>
</evidence>
<name>A0A4R2REC9_9RHOB</name>
<evidence type="ECO:0000256" key="1">
    <source>
        <dbReference type="SAM" id="MobiDB-lite"/>
    </source>
</evidence>
<proteinExistence type="predicted"/>
<dbReference type="EMBL" id="SLXU01000009">
    <property type="protein sequence ID" value="TCP60599.1"/>
    <property type="molecule type" value="Genomic_DNA"/>
</dbReference>
<protein>
    <submittedName>
        <fullName evidence="2">Uncharacterized protein</fullName>
    </submittedName>
</protein>
<organism evidence="2 3">
    <name type="scientific">Rhodovulum bhavnagarense</name>
    <dbReference type="NCBI Taxonomy" id="992286"/>
    <lineage>
        <taxon>Bacteria</taxon>
        <taxon>Pseudomonadati</taxon>
        <taxon>Pseudomonadota</taxon>
        <taxon>Alphaproteobacteria</taxon>
        <taxon>Rhodobacterales</taxon>
        <taxon>Paracoccaceae</taxon>
        <taxon>Rhodovulum</taxon>
    </lineage>
</organism>
<dbReference type="Proteomes" id="UP000295050">
    <property type="component" value="Unassembled WGS sequence"/>
</dbReference>
<feature type="region of interest" description="Disordered" evidence="1">
    <location>
        <begin position="73"/>
        <end position="96"/>
    </location>
</feature>
<gene>
    <name evidence="2" type="ORF">EV663_109107</name>
</gene>
<dbReference type="AlphaFoldDB" id="A0A4R2REC9"/>
<comment type="caution">
    <text evidence="2">The sequence shown here is derived from an EMBL/GenBank/DDBJ whole genome shotgun (WGS) entry which is preliminary data.</text>
</comment>
<reference evidence="2 3" key="1">
    <citation type="submission" date="2019-03" db="EMBL/GenBank/DDBJ databases">
        <title>Genomic Encyclopedia of Type Strains, Phase IV (KMG-IV): sequencing the most valuable type-strain genomes for metagenomic binning, comparative biology and taxonomic classification.</title>
        <authorList>
            <person name="Goeker M."/>
        </authorList>
    </citation>
    <scope>NUCLEOTIDE SEQUENCE [LARGE SCALE GENOMIC DNA]</scope>
    <source>
        <strain evidence="2 3">DSM 24766</strain>
    </source>
</reference>